<dbReference type="SUPFAM" id="SSF52047">
    <property type="entry name" value="RNI-like"/>
    <property type="match status" value="1"/>
</dbReference>
<sequence>MASGLGQLTDLQTVTVFNIGDDLSHCSIGDLKNLCRLRGHIHITGLQNITAGDDAKEANLVDSSLGMLVSITIDDCQNCNEIPYLGDLPSLKYLFIQKMYVVESFGQRSNSLTTDGRCTESLGDILFAILEWNKQGGFPTASLSLSTNDTAAQVLQYLRPNSNLEELIMKGYNGSSFPSWVGSLPLDRDMGAWEEWSEFKDEHFPQLKYLSIVRCAKLTVLPNFTSGPKQRIRSCEKLLQPLCQNIRRNLMKYIPPPSELSYACMAEVTFYSDNIQPSLLTIPSKVPLYSGHGNVVEKCHFFMWLVVHNWCWIVLADEFCHTRIIVLIVTNRTKQLITCLQTVSSRDNFGTPSYSGLA</sequence>
<reference evidence="3" key="1">
    <citation type="submission" date="2013-06" db="EMBL/GenBank/DDBJ databases">
        <authorList>
            <person name="Zhao Q."/>
        </authorList>
    </citation>
    <scope>NUCLEOTIDE SEQUENCE</scope>
    <source>
        <strain evidence="3">cv. W1943</strain>
    </source>
</reference>
<accession>A0A0E0Q6K0</accession>
<dbReference type="InterPro" id="IPR056789">
    <property type="entry name" value="LRR_R13L1-DRL21"/>
</dbReference>
<dbReference type="PANTHER" id="PTHR47186">
    <property type="entry name" value="LEUCINE-RICH REPEAT-CONTAINING PROTEIN 57"/>
    <property type="match status" value="1"/>
</dbReference>
<reference evidence="2" key="2">
    <citation type="submission" date="2015-06" db="UniProtKB">
        <authorList>
            <consortium name="EnsemblPlants"/>
        </authorList>
    </citation>
    <scope>IDENTIFICATION</scope>
</reference>
<dbReference type="HOGENOM" id="CLU_850955_0_0_1"/>
<dbReference type="STRING" id="4529.A0A0E0Q6K0"/>
<protein>
    <recommendedName>
        <fullName evidence="1">R13L1/DRL21-like LRR repeat region domain-containing protein</fullName>
    </recommendedName>
</protein>
<evidence type="ECO:0000313" key="2">
    <source>
        <dbReference type="EnsemblPlants" id="ORUFI07G10020.1"/>
    </source>
</evidence>
<name>A0A0E0Q6K0_ORYRU</name>
<dbReference type="EnsemblPlants" id="ORUFI07G10020.1">
    <property type="protein sequence ID" value="ORUFI07G10020.1"/>
    <property type="gene ID" value="ORUFI07G10020"/>
</dbReference>
<proteinExistence type="predicted"/>
<dbReference type="Proteomes" id="UP000008022">
    <property type="component" value="Unassembled WGS sequence"/>
</dbReference>
<evidence type="ECO:0000259" key="1">
    <source>
        <dbReference type="Pfam" id="PF25019"/>
    </source>
</evidence>
<dbReference type="PANTHER" id="PTHR47186:SF3">
    <property type="entry name" value="OS09G0267800 PROTEIN"/>
    <property type="match status" value="1"/>
</dbReference>
<dbReference type="Gene3D" id="3.80.10.10">
    <property type="entry name" value="Ribonuclease Inhibitor"/>
    <property type="match status" value="1"/>
</dbReference>
<feature type="domain" description="R13L1/DRL21-like LRR repeat region" evidence="1">
    <location>
        <begin position="62"/>
        <end position="99"/>
    </location>
</feature>
<organism evidence="2 3">
    <name type="scientific">Oryza rufipogon</name>
    <name type="common">Brownbeard rice</name>
    <name type="synonym">Asian wild rice</name>
    <dbReference type="NCBI Taxonomy" id="4529"/>
    <lineage>
        <taxon>Eukaryota</taxon>
        <taxon>Viridiplantae</taxon>
        <taxon>Streptophyta</taxon>
        <taxon>Embryophyta</taxon>
        <taxon>Tracheophyta</taxon>
        <taxon>Spermatophyta</taxon>
        <taxon>Magnoliopsida</taxon>
        <taxon>Liliopsida</taxon>
        <taxon>Poales</taxon>
        <taxon>Poaceae</taxon>
        <taxon>BOP clade</taxon>
        <taxon>Oryzoideae</taxon>
        <taxon>Oryzeae</taxon>
        <taxon>Oryzinae</taxon>
        <taxon>Oryza</taxon>
    </lineage>
</organism>
<keyword evidence="3" id="KW-1185">Reference proteome</keyword>
<dbReference type="Gramene" id="ORUFI07G10020.1">
    <property type="protein sequence ID" value="ORUFI07G10020.1"/>
    <property type="gene ID" value="ORUFI07G10020"/>
</dbReference>
<feature type="domain" description="R13L1/DRL21-like LRR repeat region" evidence="1">
    <location>
        <begin position="130"/>
        <end position="214"/>
    </location>
</feature>
<dbReference type="InterPro" id="IPR032675">
    <property type="entry name" value="LRR_dom_sf"/>
</dbReference>
<evidence type="ECO:0000313" key="3">
    <source>
        <dbReference type="Proteomes" id="UP000008022"/>
    </source>
</evidence>
<dbReference type="Pfam" id="PF25019">
    <property type="entry name" value="LRR_R13L1-DRL21"/>
    <property type="match status" value="2"/>
</dbReference>
<dbReference type="AlphaFoldDB" id="A0A0E0Q6K0"/>
<dbReference type="OMA" id="LRGHIHI"/>